<dbReference type="InterPro" id="IPR014018">
    <property type="entry name" value="SecA_motor_DEAD"/>
</dbReference>
<feature type="coiled-coil region" evidence="9">
    <location>
        <begin position="1214"/>
        <end position="1241"/>
    </location>
</feature>
<accession>A0A6J8E419</accession>
<dbReference type="PROSITE" id="PS51194">
    <property type="entry name" value="HELICASE_CTER"/>
    <property type="match status" value="1"/>
</dbReference>
<protein>
    <submittedName>
        <fullName evidence="14">Uncharacterized protein</fullName>
    </submittedName>
</protein>
<dbReference type="GO" id="GO:0017038">
    <property type="term" value="P:protein import"/>
    <property type="evidence" value="ECO:0007669"/>
    <property type="project" value="InterPro"/>
</dbReference>
<dbReference type="EMBL" id="CACVKT020008230">
    <property type="protein sequence ID" value="CAC5413781.1"/>
    <property type="molecule type" value="Genomic_DNA"/>
</dbReference>
<keyword evidence="8" id="KW-0472">Membrane</keyword>
<evidence type="ECO:0000313" key="15">
    <source>
        <dbReference type="Proteomes" id="UP000507470"/>
    </source>
</evidence>
<keyword evidence="6" id="KW-1278">Translocase</keyword>
<dbReference type="SUPFAM" id="SSF52540">
    <property type="entry name" value="P-loop containing nucleoside triphosphate hydrolases"/>
    <property type="match status" value="2"/>
</dbReference>
<dbReference type="GO" id="GO:0016020">
    <property type="term" value="C:membrane"/>
    <property type="evidence" value="ECO:0007669"/>
    <property type="project" value="InterPro"/>
</dbReference>
<dbReference type="InterPro" id="IPR027417">
    <property type="entry name" value="P-loop_NTPase"/>
</dbReference>
<dbReference type="GO" id="GO:0005524">
    <property type="term" value="F:ATP binding"/>
    <property type="evidence" value="ECO:0007669"/>
    <property type="project" value="UniProtKB-KW"/>
</dbReference>
<dbReference type="Gene3D" id="3.90.1440.10">
    <property type="entry name" value="SecA, preprotein cross-linking domain"/>
    <property type="match status" value="1"/>
</dbReference>
<evidence type="ECO:0000259" key="12">
    <source>
        <dbReference type="PROSITE" id="PS51194"/>
    </source>
</evidence>
<evidence type="ECO:0000256" key="3">
    <source>
        <dbReference type="ARBA" id="ARBA00022741"/>
    </source>
</evidence>
<keyword evidence="3" id="KW-0547">Nucleotide-binding</keyword>
<dbReference type="Pfam" id="PF21090">
    <property type="entry name" value="P-loop_SecA"/>
    <property type="match status" value="1"/>
</dbReference>
<keyword evidence="4" id="KW-0067">ATP-binding</keyword>
<name>A0A6J8E419_MYTCO</name>
<dbReference type="SMART" id="SM00957">
    <property type="entry name" value="SecA_DEAD"/>
    <property type="match status" value="1"/>
</dbReference>
<feature type="domain" description="Helicase ATP-binding" evidence="11">
    <location>
        <begin position="380"/>
        <end position="564"/>
    </location>
</feature>
<evidence type="ECO:0000259" key="11">
    <source>
        <dbReference type="PROSITE" id="PS51192"/>
    </source>
</evidence>
<keyword evidence="7" id="KW-0811">Translocation</keyword>
<evidence type="ECO:0000256" key="4">
    <source>
        <dbReference type="ARBA" id="ARBA00022840"/>
    </source>
</evidence>
<evidence type="ECO:0000313" key="14">
    <source>
        <dbReference type="EMBL" id="CAC5413781.1"/>
    </source>
</evidence>
<keyword evidence="1" id="KW-0813">Transport</keyword>
<dbReference type="Proteomes" id="UP000507470">
    <property type="component" value="Unassembled WGS sequence"/>
</dbReference>
<gene>
    <name evidence="14" type="ORF">MCOR_46646</name>
</gene>
<dbReference type="GO" id="GO:0006605">
    <property type="term" value="P:protein targeting"/>
    <property type="evidence" value="ECO:0007669"/>
    <property type="project" value="InterPro"/>
</dbReference>
<dbReference type="InterPro" id="IPR014001">
    <property type="entry name" value="Helicase_ATP-bd"/>
</dbReference>
<keyword evidence="5" id="KW-0653">Protein transport</keyword>
<dbReference type="GO" id="GO:0006886">
    <property type="term" value="P:intracellular protein transport"/>
    <property type="evidence" value="ECO:0007669"/>
    <property type="project" value="InterPro"/>
</dbReference>
<evidence type="ECO:0000256" key="8">
    <source>
        <dbReference type="ARBA" id="ARBA00023136"/>
    </source>
</evidence>
<dbReference type="Gene3D" id="3.40.50.300">
    <property type="entry name" value="P-loop containing nucleotide triphosphate hydrolases"/>
    <property type="match status" value="3"/>
</dbReference>
<evidence type="ECO:0000256" key="10">
    <source>
        <dbReference type="SAM" id="MobiDB-lite"/>
    </source>
</evidence>
<feature type="domain" description="SecA family profile" evidence="13">
    <location>
        <begin position="273"/>
        <end position="1008"/>
    </location>
</feature>
<dbReference type="PANTHER" id="PTHR30612:SF0">
    <property type="entry name" value="CHLOROPLAST PROTEIN-TRANSPORTING ATPASE"/>
    <property type="match status" value="1"/>
</dbReference>
<evidence type="ECO:0000259" key="13">
    <source>
        <dbReference type="PROSITE" id="PS51196"/>
    </source>
</evidence>
<keyword evidence="9" id="KW-0175">Coiled coil</keyword>
<dbReference type="InterPro" id="IPR036670">
    <property type="entry name" value="SecA_X-link_sf"/>
</dbReference>
<evidence type="ECO:0000256" key="5">
    <source>
        <dbReference type="ARBA" id="ARBA00022927"/>
    </source>
</evidence>
<dbReference type="InterPro" id="IPR011115">
    <property type="entry name" value="SecA_DEAD"/>
</dbReference>
<dbReference type="OrthoDB" id="10067052at2759"/>
<organism evidence="14 15">
    <name type="scientific">Mytilus coruscus</name>
    <name type="common">Sea mussel</name>
    <dbReference type="NCBI Taxonomy" id="42192"/>
    <lineage>
        <taxon>Eukaryota</taxon>
        <taxon>Metazoa</taxon>
        <taxon>Spiralia</taxon>
        <taxon>Lophotrochozoa</taxon>
        <taxon>Mollusca</taxon>
        <taxon>Bivalvia</taxon>
        <taxon>Autobranchia</taxon>
        <taxon>Pteriomorphia</taxon>
        <taxon>Mytilida</taxon>
        <taxon>Mytiloidea</taxon>
        <taxon>Mytilidae</taxon>
        <taxon>Mytilinae</taxon>
        <taxon>Mytilus</taxon>
    </lineage>
</organism>
<proteinExistence type="predicted"/>
<dbReference type="InterPro" id="IPR000185">
    <property type="entry name" value="SecA"/>
</dbReference>
<keyword evidence="2" id="KW-0963">Cytoplasm</keyword>
<dbReference type="PANTHER" id="PTHR30612">
    <property type="entry name" value="SECA INNER MEMBRANE COMPONENT OF SEC PROTEIN SECRETION SYSTEM"/>
    <property type="match status" value="1"/>
</dbReference>
<evidence type="ECO:0000256" key="6">
    <source>
        <dbReference type="ARBA" id="ARBA00022967"/>
    </source>
</evidence>
<feature type="region of interest" description="Disordered" evidence="10">
    <location>
        <begin position="183"/>
        <end position="220"/>
    </location>
</feature>
<evidence type="ECO:0000256" key="1">
    <source>
        <dbReference type="ARBA" id="ARBA00022448"/>
    </source>
</evidence>
<dbReference type="SUPFAM" id="SSF81767">
    <property type="entry name" value="Pre-protein crosslinking domain of SecA"/>
    <property type="match status" value="1"/>
</dbReference>
<dbReference type="PROSITE" id="PS51196">
    <property type="entry name" value="SECA_MOTOR_DEAD"/>
    <property type="match status" value="1"/>
</dbReference>
<dbReference type="InterPro" id="IPR044722">
    <property type="entry name" value="SecA_SF2_C"/>
</dbReference>
<reference evidence="14 15" key="1">
    <citation type="submission" date="2020-06" db="EMBL/GenBank/DDBJ databases">
        <authorList>
            <person name="Li R."/>
            <person name="Bekaert M."/>
        </authorList>
    </citation>
    <scope>NUCLEOTIDE SEQUENCE [LARGE SCALE GENOMIC DNA]</scope>
    <source>
        <strain evidence="15">wild</strain>
    </source>
</reference>
<dbReference type="InterPro" id="IPR001650">
    <property type="entry name" value="Helicase_C-like"/>
</dbReference>
<keyword evidence="15" id="KW-1185">Reference proteome</keyword>
<evidence type="ECO:0000256" key="7">
    <source>
        <dbReference type="ARBA" id="ARBA00023010"/>
    </source>
</evidence>
<dbReference type="PROSITE" id="PS51192">
    <property type="entry name" value="HELICASE_ATP_BIND_1"/>
    <property type="match status" value="1"/>
</dbReference>
<evidence type="ECO:0000256" key="2">
    <source>
        <dbReference type="ARBA" id="ARBA00022490"/>
    </source>
</evidence>
<sequence length="1672" mass="195754">MGNNQSCVDCNTDVPRKVKWLDYIGGDWGRRFCRWANNEIWIKISENKYICSPCLIKRQNQERQRQQVEERRRQEERSRQEERRRQEERSRQEERRKKEERRRQEWIREMRRREEMRLERRQEERRQEERRREEKRQEERRQEERRREEKRQEERRQEERRRDEEKRQEERRQEERRREEKRQEERRQEERRRDEKKRQEERRQEEQRKQDEIKRRKENWKREKGATNIITKSQTIKIHPMLHHYNSKMSFSFSEYSNPMKKLPVSIADQKKERCILQEMISKGNFNKAEVTRIGNVLVIIEKKIMKHRNQYVYLPSNKYIFRKFFGKSNVTCTNSYWYCKDRLTGNLEELTECIFEICLAVQMTKKYWPRNTQIASLYLLIEAIKKGILLEVNTGEGKTCIIAMFSAFLALSKFTVDIVSSSPILAQRDYIEWEEFYKLLHVSVSCNLIPHKTEDRLECYSKSVVYGTVGSFASDILRQTFQMQNVRGERKCEAVIVDEVDCMLLDQGVHFTYLSHAVPGMYHIEPILFMIWKHILKHPRIVSDKSEHFFLGILDSLQVVLSSFIDLNQLCETKVVPSEIMWLYFLEEKNVLETGFTNAMLQGNMEKYKSFFTTDKLLKCLNFVQTVFPIIFQSYRISGGILKAEPLTLYSNSEDVQIVHVLLVGEGLLCILYPYKDEIEIHKFVKDEIKHYISFDGCKPNKHYIPSYLEQFVENRLISWIENAFTANTMIKGREYLVKDNGVVPVDFDSTGVVQLDTKWGDCLHQFLEIKHEKKMSHISLVTNFMSNQKFFNCYNGKIFGVSGTLGTEREKSFLMRQFGLDCKEIPTYRPKVFKEEPGSIYKTEDEWSSAIKDIVRDKVTKTSNKQQRAVLVICEDINTADKLKKKLTENVTASVALYTRNDENNDEIDRTLKPGHIIVATNIAGRGTDIDIDESVEKAGGLFVLVTFLPQNTRIENQVFGRSARKGQPGSAQIVLNRSDLPLYFSRHEFKDIKSLKNLRDAIEEQRIVDIEKQDFEEIRVKENLFAYYCSFLHKIKKQLNFKGVDEKIMLDSLHEYWGMWLKMNCETRAKRPPPDDLRSLLAVDLKKASENLFKKISPCSNISYMIKFANEQLLIKRYTLAKELLTSAINLDRKWAAIAYYNRAYISLLKRDKGYMKDAIDDLIKSQECLPSFKEEFVLCLTLSRSVVDERNSEHEATEIASQFNFRCQFIDYFEDNIKDTIQQLSQLQTENKEATAEGSNIFTILLGDNNIGKKIESEIYIFWEMGLTELILLKERKPFCWKGMLVMALGVLQIAGGAVVIASTTGLLLQLGWGLIAEGVNDICTGAFAVWNRNQEFMKSWLIKKAVSIATSIASFGYNHVKDAVKGVKGIKETFSAVKDQLRAGAKTLLSELKTMGQTVTCKSFEQAFQTTCLQVGKDVGTELAKRGGKYLLEVAQEKMKTFFEDIAKERIKKETNLAFTEGEMHPMINHFISFHCKNNKQKDQICPEYMEITKNLLRVENIRQFRQVLLGCVKDVIKSSSEKMKAETNDIFKECEPILDIINGLSCASSNMKQLLSIYCEHVNTAFNKIYKDLLTNEANGYDKIGDQDLCMIKQQIIDQTAQFLFELLMDSFQFTGSGILAEKLQTAVGQFVNEYGTENKMGNELIRKISIISSKEDIQTNDETEN</sequence>
<dbReference type="Pfam" id="PF07517">
    <property type="entry name" value="SecA_DEAD"/>
    <property type="match status" value="1"/>
</dbReference>
<evidence type="ECO:0000256" key="9">
    <source>
        <dbReference type="SAM" id="Coils"/>
    </source>
</evidence>
<feature type="domain" description="Helicase C-terminal" evidence="12">
    <location>
        <begin position="856"/>
        <end position="1019"/>
    </location>
</feature>
<dbReference type="PRINTS" id="PR00906">
    <property type="entry name" value="SECA"/>
</dbReference>